<evidence type="ECO:0000313" key="3">
    <source>
        <dbReference type="Proteomes" id="UP000223968"/>
    </source>
</evidence>
<reference evidence="2 3" key="1">
    <citation type="submission" date="2017-10" db="EMBL/GenBank/DDBJ databases">
        <title>Comparative genomics in systemic dimorphic fungi from Ajellomycetaceae.</title>
        <authorList>
            <person name="Munoz J.F."/>
            <person name="Mcewen J.G."/>
            <person name="Clay O.K."/>
            <person name="Cuomo C.A."/>
        </authorList>
    </citation>
    <scope>NUCLEOTIDE SEQUENCE [LARGE SCALE GENOMIC DNA]</scope>
    <source>
        <strain evidence="2 3">UAMH5409</strain>
    </source>
</reference>
<dbReference type="STRING" id="1447875.A0A2B7Y0D2"/>
<keyword evidence="3" id="KW-1185">Reference proteome</keyword>
<protein>
    <submittedName>
        <fullName evidence="2">Uncharacterized protein</fullName>
    </submittedName>
</protein>
<dbReference type="PANTHER" id="PTHR38167:SF1">
    <property type="entry name" value="C2H2-TYPE DOMAIN-CONTAINING PROTEIN"/>
    <property type="match status" value="1"/>
</dbReference>
<organism evidence="2 3">
    <name type="scientific">Helicocarpus griseus UAMH5409</name>
    <dbReference type="NCBI Taxonomy" id="1447875"/>
    <lineage>
        <taxon>Eukaryota</taxon>
        <taxon>Fungi</taxon>
        <taxon>Dikarya</taxon>
        <taxon>Ascomycota</taxon>
        <taxon>Pezizomycotina</taxon>
        <taxon>Eurotiomycetes</taxon>
        <taxon>Eurotiomycetidae</taxon>
        <taxon>Onygenales</taxon>
        <taxon>Ajellomycetaceae</taxon>
        <taxon>Helicocarpus</taxon>
    </lineage>
</organism>
<sequence length="163" mass="18426">MASSTLKAAATPRMKFAINTVSKKLLRELVIDLCREIPGVAKKLEAELLTTEEEIERNYDFTDSEGGGSDSDTDDDDRDNGHRSKKAKENCDEEFDVLANTKESCRYHPNESYPDDDFFADDDENCHGPIDCLETREEYPEGFVYPCCDRKGDEEPCTVVSFC</sequence>
<dbReference type="Proteomes" id="UP000223968">
    <property type="component" value="Unassembled WGS sequence"/>
</dbReference>
<dbReference type="AlphaFoldDB" id="A0A2B7Y0D2"/>
<evidence type="ECO:0000313" key="2">
    <source>
        <dbReference type="EMBL" id="PGH14493.1"/>
    </source>
</evidence>
<proteinExistence type="predicted"/>
<name>A0A2B7Y0D2_9EURO</name>
<evidence type="ECO:0000256" key="1">
    <source>
        <dbReference type="SAM" id="MobiDB-lite"/>
    </source>
</evidence>
<comment type="caution">
    <text evidence="2">The sequence shown here is derived from an EMBL/GenBank/DDBJ whole genome shotgun (WGS) entry which is preliminary data.</text>
</comment>
<gene>
    <name evidence="2" type="ORF">AJ79_02986</name>
</gene>
<feature type="region of interest" description="Disordered" evidence="1">
    <location>
        <begin position="54"/>
        <end position="88"/>
    </location>
</feature>
<dbReference type="EMBL" id="PDNB01000034">
    <property type="protein sequence ID" value="PGH14493.1"/>
    <property type="molecule type" value="Genomic_DNA"/>
</dbReference>
<feature type="compositionally biased region" description="Basic and acidic residues" evidence="1">
    <location>
        <begin position="79"/>
        <end position="88"/>
    </location>
</feature>
<dbReference type="PANTHER" id="PTHR38167">
    <property type="entry name" value="C2H2-TYPE DOMAIN-CONTAINING PROTEIN"/>
    <property type="match status" value="1"/>
</dbReference>
<accession>A0A2B7Y0D2</accession>
<dbReference type="OrthoDB" id="5422613at2759"/>